<dbReference type="AlphaFoldDB" id="A0A5B6TRL4"/>
<dbReference type="CDD" id="cd08977">
    <property type="entry name" value="SusD"/>
    <property type="match status" value="1"/>
</dbReference>
<name>A0A5B6TRL4_9BACT</name>
<protein>
    <submittedName>
        <fullName evidence="8">RagB/SusD family nutrient uptake outer membrane protein</fullName>
    </submittedName>
</protein>
<sequence length="476" mass="52652">MTTEMRSYRYMLTRFLPVFGLCLFLGTSSCDDELDVDPQLSIDAGNALTTSQGVQSALIGAYERLQGASLYSGDLNLMSELLGSTGNLIWGGTFLTYRQLYQKAITTDNAVVSDTWIRAYSAINVVNNIIKAVDVVEEDQRDEVLGEALFIRGLVYFDLVRFYGLPYEPGQQNTQLGVPIVLEPTTVLSNANNVSRNTVEEVYAQAIEDLTRARDLLPDRANLDDQKEDEAAANTYSASAVLARIYLQQAGEPGNSAEGPYLTKAAEEANRVIEQGGFALVEDFSREFNNSQNTSEDIFAIQQTVQSNAGQSNTGLATFYSASQRAEIEVATTFLAGYEDGDERAEILYLDDDDVIRNGKYDVYSANVPIIRLAEMYLVRAEANQRLGTALGATPLEDINTIRNRADIPALTSVSLEDILRERTLELAFEGQLLHDLKRLRRNVGDRPYNAGELVLPIPLREINANPNLLQNEAYT</sequence>
<dbReference type="Gene3D" id="1.25.40.390">
    <property type="match status" value="1"/>
</dbReference>
<evidence type="ECO:0000256" key="5">
    <source>
        <dbReference type="ARBA" id="ARBA00023237"/>
    </source>
</evidence>
<comment type="similarity">
    <text evidence="2">Belongs to the SusD family.</text>
</comment>
<evidence type="ECO:0000256" key="4">
    <source>
        <dbReference type="ARBA" id="ARBA00023136"/>
    </source>
</evidence>
<reference evidence="8 9" key="1">
    <citation type="submission" date="2019-07" db="EMBL/GenBank/DDBJ databases">
        <title>Rufibacter sp. nov., isolated from lake sediment.</title>
        <authorList>
            <person name="Qu J.-H."/>
        </authorList>
    </citation>
    <scope>NUCLEOTIDE SEQUENCE [LARGE SCALE GENOMIC DNA]</scope>
    <source>
        <strain evidence="8 9">NBS58-1</strain>
    </source>
</reference>
<evidence type="ECO:0000256" key="1">
    <source>
        <dbReference type="ARBA" id="ARBA00004442"/>
    </source>
</evidence>
<dbReference type="EMBL" id="VKKY01000001">
    <property type="protein sequence ID" value="KAA3439168.1"/>
    <property type="molecule type" value="Genomic_DNA"/>
</dbReference>
<dbReference type="GO" id="GO:0009279">
    <property type="term" value="C:cell outer membrane"/>
    <property type="evidence" value="ECO:0007669"/>
    <property type="project" value="UniProtKB-SubCell"/>
</dbReference>
<evidence type="ECO:0000256" key="3">
    <source>
        <dbReference type="ARBA" id="ARBA00022729"/>
    </source>
</evidence>
<dbReference type="InterPro" id="IPR012944">
    <property type="entry name" value="SusD_RagB_dom"/>
</dbReference>
<evidence type="ECO:0000313" key="8">
    <source>
        <dbReference type="EMBL" id="KAA3439168.1"/>
    </source>
</evidence>
<feature type="domain" description="RagB/SusD" evidence="6">
    <location>
        <begin position="361"/>
        <end position="439"/>
    </location>
</feature>
<keyword evidence="3" id="KW-0732">Signal</keyword>
<dbReference type="SUPFAM" id="SSF48452">
    <property type="entry name" value="TPR-like"/>
    <property type="match status" value="1"/>
</dbReference>
<dbReference type="InterPro" id="IPR011990">
    <property type="entry name" value="TPR-like_helical_dom_sf"/>
</dbReference>
<keyword evidence="4" id="KW-0472">Membrane</keyword>
<organism evidence="8 9">
    <name type="scientific">Rufibacter hautae</name>
    <dbReference type="NCBI Taxonomy" id="2595005"/>
    <lineage>
        <taxon>Bacteria</taxon>
        <taxon>Pseudomonadati</taxon>
        <taxon>Bacteroidota</taxon>
        <taxon>Cytophagia</taxon>
        <taxon>Cytophagales</taxon>
        <taxon>Hymenobacteraceae</taxon>
        <taxon>Rufibacter</taxon>
    </lineage>
</organism>
<gene>
    <name evidence="8" type="ORF">FOA19_00335</name>
</gene>
<accession>A0A5B6TRL4</accession>
<dbReference type="PROSITE" id="PS51257">
    <property type="entry name" value="PROKAR_LIPOPROTEIN"/>
    <property type="match status" value="1"/>
</dbReference>
<evidence type="ECO:0000259" key="6">
    <source>
        <dbReference type="Pfam" id="PF07980"/>
    </source>
</evidence>
<comment type="caution">
    <text evidence="8">The sequence shown here is derived from an EMBL/GenBank/DDBJ whole genome shotgun (WGS) entry which is preliminary data.</text>
</comment>
<dbReference type="InterPro" id="IPR033985">
    <property type="entry name" value="SusD-like_N"/>
</dbReference>
<feature type="domain" description="SusD-like N-terminal" evidence="7">
    <location>
        <begin position="97"/>
        <end position="247"/>
    </location>
</feature>
<dbReference type="Pfam" id="PF07980">
    <property type="entry name" value="SusD_RagB"/>
    <property type="match status" value="1"/>
</dbReference>
<comment type="subcellular location">
    <subcellularLocation>
        <location evidence="1">Cell outer membrane</location>
    </subcellularLocation>
</comment>
<dbReference type="OrthoDB" id="9792139at2"/>
<dbReference type="Proteomes" id="UP000324133">
    <property type="component" value="Unassembled WGS sequence"/>
</dbReference>
<proteinExistence type="inferred from homology"/>
<keyword evidence="9" id="KW-1185">Reference proteome</keyword>
<evidence type="ECO:0000313" key="9">
    <source>
        <dbReference type="Proteomes" id="UP000324133"/>
    </source>
</evidence>
<evidence type="ECO:0000256" key="2">
    <source>
        <dbReference type="ARBA" id="ARBA00006275"/>
    </source>
</evidence>
<keyword evidence="5" id="KW-0998">Cell outer membrane</keyword>
<evidence type="ECO:0000259" key="7">
    <source>
        <dbReference type="Pfam" id="PF14322"/>
    </source>
</evidence>
<dbReference type="Pfam" id="PF14322">
    <property type="entry name" value="SusD-like_3"/>
    <property type="match status" value="1"/>
</dbReference>